<proteinExistence type="predicted"/>
<evidence type="ECO:0000313" key="3">
    <source>
        <dbReference type="Proteomes" id="UP001323405"/>
    </source>
</evidence>
<evidence type="ECO:0000313" key="2">
    <source>
        <dbReference type="EMBL" id="KAK4660998.1"/>
    </source>
</evidence>
<dbReference type="GeneID" id="87902677"/>
<organism evidence="2 3">
    <name type="scientific">Podospora pseudocomata</name>
    <dbReference type="NCBI Taxonomy" id="2093779"/>
    <lineage>
        <taxon>Eukaryota</taxon>
        <taxon>Fungi</taxon>
        <taxon>Dikarya</taxon>
        <taxon>Ascomycota</taxon>
        <taxon>Pezizomycotina</taxon>
        <taxon>Sordariomycetes</taxon>
        <taxon>Sordariomycetidae</taxon>
        <taxon>Sordariales</taxon>
        <taxon>Podosporaceae</taxon>
        <taxon>Podospora</taxon>
    </lineage>
</organism>
<protein>
    <submittedName>
        <fullName evidence="2">Uncharacterized protein</fullName>
    </submittedName>
</protein>
<feature type="region of interest" description="Disordered" evidence="1">
    <location>
        <begin position="39"/>
        <end position="71"/>
    </location>
</feature>
<keyword evidence="3" id="KW-1185">Reference proteome</keyword>
<dbReference type="Proteomes" id="UP001323405">
    <property type="component" value="Unassembled WGS sequence"/>
</dbReference>
<reference evidence="2 3" key="1">
    <citation type="journal article" date="2023" name="bioRxiv">
        <title>High-quality genome assemblies of four members of thePodospora anserinaspecies complex.</title>
        <authorList>
            <person name="Ament-Velasquez S.L."/>
            <person name="Vogan A.A."/>
            <person name="Wallerman O."/>
            <person name="Hartmann F."/>
            <person name="Gautier V."/>
            <person name="Silar P."/>
            <person name="Giraud T."/>
            <person name="Johannesson H."/>
        </authorList>
    </citation>
    <scope>NUCLEOTIDE SEQUENCE [LARGE SCALE GENOMIC DNA]</scope>
    <source>
        <strain evidence="2 3">CBS 415.72m</strain>
    </source>
</reference>
<gene>
    <name evidence="2" type="ORF">QC762_0024780</name>
</gene>
<dbReference type="EMBL" id="JAFFHA010000001">
    <property type="protein sequence ID" value="KAK4660998.1"/>
    <property type="molecule type" value="Genomic_DNA"/>
</dbReference>
<name>A0ABR0GZE6_9PEZI</name>
<accession>A0ABR0GZE6</accession>
<sequence>MLGDDNAVFLPSRPGPGRISTRHTEGLTCERSPLSANHQFAPANRRHPSFIPGLPPDPERTCPPRQPCPAV</sequence>
<evidence type="ECO:0000256" key="1">
    <source>
        <dbReference type="SAM" id="MobiDB-lite"/>
    </source>
</evidence>
<comment type="caution">
    <text evidence="2">The sequence shown here is derived from an EMBL/GenBank/DDBJ whole genome shotgun (WGS) entry which is preliminary data.</text>
</comment>
<dbReference type="RefSeq" id="XP_062749967.1">
    <property type="nucleotide sequence ID" value="XM_062883138.1"/>
</dbReference>
<feature type="region of interest" description="Disordered" evidence="1">
    <location>
        <begin position="1"/>
        <end position="23"/>
    </location>
</feature>